<dbReference type="PANTHER" id="PTHR30146:SF145">
    <property type="entry name" value="RIBOSE OPERON REPRESSOR"/>
    <property type="match status" value="1"/>
</dbReference>
<name>A0A554A2A9_9BACI</name>
<dbReference type="Gene3D" id="1.10.260.40">
    <property type="entry name" value="lambda repressor-like DNA-binding domains"/>
    <property type="match status" value="1"/>
</dbReference>
<dbReference type="InterPro" id="IPR046335">
    <property type="entry name" value="LacI/GalR-like_sensor"/>
</dbReference>
<dbReference type="CDD" id="cd19977">
    <property type="entry name" value="PBP1_EndR-like"/>
    <property type="match status" value="1"/>
</dbReference>
<dbReference type="SUPFAM" id="SSF53822">
    <property type="entry name" value="Periplasmic binding protein-like I"/>
    <property type="match status" value="1"/>
</dbReference>
<evidence type="ECO:0000256" key="1">
    <source>
        <dbReference type="ARBA" id="ARBA00023015"/>
    </source>
</evidence>
<keyword evidence="2" id="KW-0238">DNA-binding</keyword>
<dbReference type="GO" id="GO:0003700">
    <property type="term" value="F:DNA-binding transcription factor activity"/>
    <property type="evidence" value="ECO:0007669"/>
    <property type="project" value="TreeGrafter"/>
</dbReference>
<evidence type="ECO:0000313" key="6">
    <source>
        <dbReference type="Proteomes" id="UP000318521"/>
    </source>
</evidence>
<keyword evidence="1" id="KW-0805">Transcription regulation</keyword>
<dbReference type="CDD" id="cd01392">
    <property type="entry name" value="HTH_LacI"/>
    <property type="match status" value="1"/>
</dbReference>
<dbReference type="OrthoDB" id="1639518at2"/>
<feature type="domain" description="HTH lacI-type" evidence="4">
    <location>
        <begin position="4"/>
        <end position="59"/>
    </location>
</feature>
<evidence type="ECO:0000256" key="3">
    <source>
        <dbReference type="ARBA" id="ARBA00023163"/>
    </source>
</evidence>
<dbReference type="Gene3D" id="3.40.50.2300">
    <property type="match status" value="2"/>
</dbReference>
<dbReference type="InterPro" id="IPR028082">
    <property type="entry name" value="Peripla_BP_I"/>
</dbReference>
<dbReference type="Pfam" id="PF00356">
    <property type="entry name" value="LacI"/>
    <property type="match status" value="1"/>
</dbReference>
<dbReference type="EMBL" id="VLXZ01000002">
    <property type="protein sequence ID" value="TSB47823.1"/>
    <property type="molecule type" value="Genomic_DNA"/>
</dbReference>
<accession>A0A554A2A9</accession>
<organism evidence="5 6">
    <name type="scientific">Alkalicoccobacillus porphyridii</name>
    <dbReference type="NCBI Taxonomy" id="2597270"/>
    <lineage>
        <taxon>Bacteria</taxon>
        <taxon>Bacillati</taxon>
        <taxon>Bacillota</taxon>
        <taxon>Bacilli</taxon>
        <taxon>Bacillales</taxon>
        <taxon>Bacillaceae</taxon>
        <taxon>Alkalicoccobacillus</taxon>
    </lineage>
</organism>
<protein>
    <submittedName>
        <fullName evidence="5">LacI family transcriptional regulator</fullName>
    </submittedName>
</protein>
<reference evidence="5 6" key="1">
    <citation type="submission" date="2019-07" db="EMBL/GenBank/DDBJ databases">
        <authorList>
            <person name="Park Y.J."/>
            <person name="Jeong S.E."/>
            <person name="Jung H.S."/>
        </authorList>
    </citation>
    <scope>NUCLEOTIDE SEQUENCE [LARGE SCALE GENOMIC DNA]</scope>
    <source>
        <strain evidence="6">P16(2019)</strain>
    </source>
</reference>
<dbReference type="Pfam" id="PF13377">
    <property type="entry name" value="Peripla_BP_3"/>
    <property type="match status" value="1"/>
</dbReference>
<keyword evidence="3" id="KW-0804">Transcription</keyword>
<dbReference type="AlphaFoldDB" id="A0A554A2A9"/>
<dbReference type="SUPFAM" id="SSF47413">
    <property type="entry name" value="lambda repressor-like DNA-binding domains"/>
    <property type="match status" value="1"/>
</dbReference>
<dbReference type="SMART" id="SM00354">
    <property type="entry name" value="HTH_LACI"/>
    <property type="match status" value="1"/>
</dbReference>
<dbReference type="Proteomes" id="UP000318521">
    <property type="component" value="Unassembled WGS sequence"/>
</dbReference>
<dbReference type="InterPro" id="IPR010982">
    <property type="entry name" value="Lambda_DNA-bd_dom_sf"/>
</dbReference>
<proteinExistence type="predicted"/>
<sequence length="334" mass="37673">MKKITMANVAEHAGVSKSTVSQYLNERFHYMSEDTKIRIELAIKELGYSPNSIARSLRQKRTSTIGVIVSNILHDFSTQVVRAIEDICNENSFHVIICNADDDPDKEKRYIEMLQAKQVDGLIVFPTSDNTELFQELIAAHYPLVFVDRVIEGVAVDVILTDNESALRLAVDSLVERGYKEISLITAPLIEHITPRGERKDGFYKAMNEQQITIREDLVHSVQLEEVQSVLSQMLADEVPPTALIAGNDRILQEILKQVQARGISIPNELAVLGIDDVRFAEFFNPPLTTVAQPTYEIGKKAAEILLHKIKEAHTNLDHQIYRLHPELKLRASI</sequence>
<evidence type="ECO:0000256" key="2">
    <source>
        <dbReference type="ARBA" id="ARBA00023125"/>
    </source>
</evidence>
<dbReference type="PROSITE" id="PS50932">
    <property type="entry name" value="HTH_LACI_2"/>
    <property type="match status" value="1"/>
</dbReference>
<dbReference type="InterPro" id="IPR000843">
    <property type="entry name" value="HTH_LacI"/>
</dbReference>
<dbReference type="PANTHER" id="PTHR30146">
    <property type="entry name" value="LACI-RELATED TRANSCRIPTIONAL REPRESSOR"/>
    <property type="match status" value="1"/>
</dbReference>
<gene>
    <name evidence="5" type="ORF">FN960_04720</name>
</gene>
<evidence type="ECO:0000259" key="4">
    <source>
        <dbReference type="PROSITE" id="PS50932"/>
    </source>
</evidence>
<dbReference type="GO" id="GO:0000976">
    <property type="term" value="F:transcription cis-regulatory region binding"/>
    <property type="evidence" value="ECO:0007669"/>
    <property type="project" value="TreeGrafter"/>
</dbReference>
<comment type="caution">
    <text evidence="5">The sequence shown here is derived from an EMBL/GenBank/DDBJ whole genome shotgun (WGS) entry which is preliminary data.</text>
</comment>
<dbReference type="RefSeq" id="WP_143847412.1">
    <property type="nucleotide sequence ID" value="NZ_VLXZ01000002.1"/>
</dbReference>
<evidence type="ECO:0000313" key="5">
    <source>
        <dbReference type="EMBL" id="TSB47823.1"/>
    </source>
</evidence>
<keyword evidence="6" id="KW-1185">Reference proteome</keyword>